<dbReference type="OrthoDB" id="9815829at2"/>
<dbReference type="EMBL" id="FXAO01000003">
    <property type="protein sequence ID" value="SMG27358.1"/>
    <property type="molecule type" value="Genomic_DNA"/>
</dbReference>
<dbReference type="InterPro" id="IPR029044">
    <property type="entry name" value="Nucleotide-diphossugar_trans"/>
</dbReference>
<dbReference type="PANTHER" id="PTHR22916:SF3">
    <property type="entry name" value="UDP-GLCNAC:BETAGAL BETA-1,3-N-ACETYLGLUCOSAMINYLTRANSFERASE-LIKE PROTEIN 1"/>
    <property type="match status" value="1"/>
</dbReference>
<dbReference type="CDD" id="cd00761">
    <property type="entry name" value="Glyco_tranf_GTA_type"/>
    <property type="match status" value="1"/>
</dbReference>
<accession>A0A1X7JI24</accession>
<dbReference type="STRING" id="188872.SAMN03080602_01850"/>
<dbReference type="SUPFAM" id="SSF53448">
    <property type="entry name" value="Nucleotide-diphospho-sugar transferases"/>
    <property type="match status" value="1"/>
</dbReference>
<evidence type="ECO:0000259" key="1">
    <source>
        <dbReference type="Pfam" id="PF00535"/>
    </source>
</evidence>
<gene>
    <name evidence="2" type="ORF">SAMN03080602_01850</name>
</gene>
<keyword evidence="3" id="KW-1185">Reference proteome</keyword>
<dbReference type="PANTHER" id="PTHR22916">
    <property type="entry name" value="GLYCOSYLTRANSFERASE"/>
    <property type="match status" value="1"/>
</dbReference>
<dbReference type="Gene3D" id="3.90.550.10">
    <property type="entry name" value="Spore Coat Polysaccharide Biosynthesis Protein SpsA, Chain A"/>
    <property type="match status" value="1"/>
</dbReference>
<dbReference type="Proteomes" id="UP000193420">
    <property type="component" value="Unassembled WGS sequence"/>
</dbReference>
<protein>
    <submittedName>
        <fullName evidence="2">Glycosyltransferase involved in cell wall bisynthesis</fullName>
    </submittedName>
</protein>
<dbReference type="Pfam" id="PF00535">
    <property type="entry name" value="Glycos_transf_2"/>
    <property type="match status" value="1"/>
</dbReference>
<dbReference type="InterPro" id="IPR001173">
    <property type="entry name" value="Glyco_trans_2-like"/>
</dbReference>
<dbReference type="GO" id="GO:0016758">
    <property type="term" value="F:hexosyltransferase activity"/>
    <property type="evidence" value="ECO:0007669"/>
    <property type="project" value="UniProtKB-ARBA"/>
</dbReference>
<dbReference type="AlphaFoldDB" id="A0A1X7JI24"/>
<reference evidence="3" key="1">
    <citation type="submission" date="2017-04" db="EMBL/GenBank/DDBJ databases">
        <authorList>
            <person name="Varghese N."/>
            <person name="Submissions S."/>
        </authorList>
    </citation>
    <scope>NUCLEOTIDE SEQUENCE [LARGE SCALE GENOMIC DNA]</scope>
    <source>
        <strain evidence="3">DSM 19835</strain>
    </source>
</reference>
<sequence length="258" mass="30320">MEKHLISIITPVHNSAQYIEATLDTVLQQTYTHWEMILIDDCSEDTSVAIVEKFMQSDARFKLIRNLEKSGPGITRNKGITAAKGQFITFLDSDDLWFPNFLETSLNTCLNNNYEFVFASYERKDEDLNPLIKDFIVPEKVTYNDVLKSCPISCLTAFIDIRRIGKHYMPELKKRQDWGLWLAILKKIDFAYGIPEPMAIYRMRKNSVSRSKLKLIPYVWKVYRDVEKLSLIRSFYLLNLWSLNGFKKYYVKTRITKK</sequence>
<feature type="domain" description="Glycosyltransferase 2-like" evidence="1">
    <location>
        <begin position="7"/>
        <end position="133"/>
    </location>
</feature>
<organism evidence="2 3">
    <name type="scientific">Arenibacter troitsensis</name>
    <dbReference type="NCBI Taxonomy" id="188872"/>
    <lineage>
        <taxon>Bacteria</taxon>
        <taxon>Pseudomonadati</taxon>
        <taxon>Bacteroidota</taxon>
        <taxon>Flavobacteriia</taxon>
        <taxon>Flavobacteriales</taxon>
        <taxon>Flavobacteriaceae</taxon>
        <taxon>Arenibacter</taxon>
    </lineage>
</organism>
<keyword evidence="2" id="KW-0808">Transferase</keyword>
<proteinExistence type="predicted"/>
<evidence type="ECO:0000313" key="2">
    <source>
        <dbReference type="EMBL" id="SMG27358.1"/>
    </source>
</evidence>
<evidence type="ECO:0000313" key="3">
    <source>
        <dbReference type="Proteomes" id="UP000193420"/>
    </source>
</evidence>
<dbReference type="RefSeq" id="WP_085498277.1">
    <property type="nucleotide sequence ID" value="NZ_FXAO01000003.1"/>
</dbReference>
<name>A0A1X7JI24_9FLAO</name>